<feature type="domain" description="Protein kinase" evidence="2">
    <location>
        <begin position="150"/>
        <end position="476"/>
    </location>
</feature>
<organism evidence="4 5">
    <name type="scientific">Botryosphaeria dothidea</name>
    <dbReference type="NCBI Taxonomy" id="55169"/>
    <lineage>
        <taxon>Eukaryota</taxon>
        <taxon>Fungi</taxon>
        <taxon>Dikarya</taxon>
        <taxon>Ascomycota</taxon>
        <taxon>Pezizomycotina</taxon>
        <taxon>Dothideomycetes</taxon>
        <taxon>Dothideomycetes incertae sedis</taxon>
        <taxon>Botryosphaeriales</taxon>
        <taxon>Botryosphaeriaceae</taxon>
        <taxon>Botryosphaeria</taxon>
    </lineage>
</organism>
<accession>A0A8H4J784</accession>
<name>A0A8H4J784_9PEZI</name>
<dbReference type="PANTHER" id="PTHR34706:SF1">
    <property type="entry name" value="VWFA DOMAIN-CONTAINING PROTEIN"/>
    <property type="match status" value="1"/>
</dbReference>
<comment type="caution">
    <text evidence="4">The sequence shown here is derived from an EMBL/GenBank/DDBJ whole genome shotgun (WGS) entry which is preliminary data.</text>
</comment>
<evidence type="ECO:0000256" key="1">
    <source>
        <dbReference type="SAM" id="MobiDB-lite"/>
    </source>
</evidence>
<dbReference type="EMBL" id="WWBZ02000001">
    <property type="protein sequence ID" value="KAF4314387.1"/>
    <property type="molecule type" value="Genomic_DNA"/>
</dbReference>
<evidence type="ECO:0008006" key="6">
    <source>
        <dbReference type="Google" id="ProtNLM"/>
    </source>
</evidence>
<dbReference type="SUPFAM" id="SSF56112">
    <property type="entry name" value="Protein kinase-like (PK-like)"/>
    <property type="match status" value="1"/>
</dbReference>
<proteinExistence type="predicted"/>
<dbReference type="InterPro" id="IPR011009">
    <property type="entry name" value="Kinase-like_dom_sf"/>
</dbReference>
<dbReference type="GO" id="GO:0004672">
    <property type="term" value="F:protein kinase activity"/>
    <property type="evidence" value="ECO:0007669"/>
    <property type="project" value="InterPro"/>
</dbReference>
<dbReference type="OrthoDB" id="5986190at2759"/>
<dbReference type="InterPro" id="IPR036465">
    <property type="entry name" value="vWFA_dom_sf"/>
</dbReference>
<dbReference type="Gene3D" id="1.10.510.10">
    <property type="entry name" value="Transferase(Phosphotransferase) domain 1"/>
    <property type="match status" value="1"/>
</dbReference>
<dbReference type="PANTHER" id="PTHR34706">
    <property type="entry name" value="SLR1338 PROTEIN"/>
    <property type="match status" value="1"/>
</dbReference>
<dbReference type="Pfam" id="PF00069">
    <property type="entry name" value="Pkinase"/>
    <property type="match status" value="1"/>
</dbReference>
<dbReference type="InterPro" id="IPR002035">
    <property type="entry name" value="VWF_A"/>
</dbReference>
<feature type="compositionally biased region" description="Basic and acidic residues" evidence="1">
    <location>
        <begin position="604"/>
        <end position="628"/>
    </location>
</feature>
<dbReference type="SMART" id="SM00327">
    <property type="entry name" value="VWA"/>
    <property type="match status" value="1"/>
</dbReference>
<dbReference type="GO" id="GO:0005524">
    <property type="term" value="F:ATP binding"/>
    <property type="evidence" value="ECO:0007669"/>
    <property type="project" value="InterPro"/>
</dbReference>
<feature type="compositionally biased region" description="Low complexity" evidence="1">
    <location>
        <begin position="629"/>
        <end position="646"/>
    </location>
</feature>
<dbReference type="SMART" id="SM00220">
    <property type="entry name" value="S_TKc"/>
    <property type="match status" value="1"/>
</dbReference>
<dbReference type="Gene3D" id="3.40.50.410">
    <property type="entry name" value="von Willebrand factor, type A domain"/>
    <property type="match status" value="1"/>
</dbReference>
<gene>
    <name evidence="4" type="ORF">GTA08_BOTSDO00248</name>
</gene>
<feature type="region of interest" description="Disordered" evidence="1">
    <location>
        <begin position="604"/>
        <end position="652"/>
    </location>
</feature>
<reference evidence="4" key="1">
    <citation type="submission" date="2020-04" db="EMBL/GenBank/DDBJ databases">
        <title>Genome Assembly and Annotation of Botryosphaeria dothidea sdau 11-99, a Latent Pathogen of Apple Fruit Ring Rot in China.</title>
        <authorList>
            <person name="Yu C."/>
            <person name="Diao Y."/>
            <person name="Lu Q."/>
            <person name="Zhao J."/>
            <person name="Cui S."/>
            <person name="Peng C."/>
            <person name="He B."/>
            <person name="Liu H."/>
        </authorList>
    </citation>
    <scope>NUCLEOTIDE SEQUENCE [LARGE SCALE GENOMIC DNA]</scope>
    <source>
        <strain evidence="4">Sdau11-99</strain>
    </source>
</reference>
<dbReference type="AlphaFoldDB" id="A0A8H4J784"/>
<dbReference type="Pfam" id="PF00092">
    <property type="entry name" value="VWA"/>
    <property type="match status" value="1"/>
</dbReference>
<feature type="region of interest" description="Disordered" evidence="1">
    <location>
        <begin position="891"/>
        <end position="930"/>
    </location>
</feature>
<sequence>MASTQHGQAQVQPEHQPPIQDFRFWVREKKVAGARGPLAEVKDDFVPEVLIHEFFEDDKRIRKILQALNLEHPGLAHQATIKHRYRKVFSILLHIGKGQFILNFVEYENLDDGRLPFETEPHNFPKSADGLFDQFYQAQWMFHAADFHYVRIDMRLGAESILPIIRKEKIKDADGVSADLRKVVLHSAHHRLPATREGNLSQEEASTFALKTYRSTDAKRFYETESNAFKRFLHRTNYREGIIGFNSSFIHGDTYNILLEYADRGTLETYFQTVQPPWSPDHVADFWNGFFGWHQDIKPQNILVLSSGKDSDYACRFKLGDLGQSHFKAIVPGGVRASDRDSQGTRTYGAPECYRGADFTRTVPLSVRPNVDIWSFGCICSEAAVWLVRGQDGLQKYRQLRRESLRKIPNSLDQDCFHDGSKVLECVTQTLEDLRQNIRMDDNVTSGILDLITDMLSEEYSRPTALMVLNRSQRYLQKRASTIISREMSVHGSPLLEDGSPTSQKGTLPTISGIASGSRNSTFIQTGHPGQPMGTFGQGTPSRIASHPKIPISGHILNGGHKSPPLSPTSTFSTQIHHRDPSATAARGLCLDIHPQASDRFDMDKELQESPKDISPDDLPHYAREKNIRPSASARSDSRRVVSAPPGEAPQRKKLTNMSVTSATYWMRNQQQSMLTRLKRPPLGGRRDLMEFLSKRDIVFLVDDSASMQKFNHAVALLLELLVYIVKDSDEDGVDLYFAGSKTVAHSKKVKKVNEAFRQVKFSGKPDMVLAMKKVLDPFLEIRHKGTARGLFKKTQKPMICYVLTDGNWNSRQAVEDTLRDFVGKLKESGIETRGHFGIQFISFGDNPDNLAFLEHLDSGLRLRPDIVDTEPSDENVWKMLLGSISDHWDADTENVHDSPGSGHARNDSVTGPHIPGRPAPLPHMQSSVI</sequence>
<dbReference type="PROSITE" id="PS50011">
    <property type="entry name" value="PROTEIN_KINASE_DOM"/>
    <property type="match status" value="1"/>
</dbReference>
<evidence type="ECO:0000313" key="4">
    <source>
        <dbReference type="EMBL" id="KAF4314387.1"/>
    </source>
</evidence>
<evidence type="ECO:0000259" key="3">
    <source>
        <dbReference type="PROSITE" id="PS50234"/>
    </source>
</evidence>
<keyword evidence="5" id="KW-1185">Reference proteome</keyword>
<dbReference type="InterPro" id="IPR000719">
    <property type="entry name" value="Prot_kinase_dom"/>
</dbReference>
<feature type="domain" description="VWFA" evidence="3">
    <location>
        <begin position="697"/>
        <end position="885"/>
    </location>
</feature>
<evidence type="ECO:0000259" key="2">
    <source>
        <dbReference type="PROSITE" id="PS50011"/>
    </source>
</evidence>
<dbReference type="SUPFAM" id="SSF53300">
    <property type="entry name" value="vWA-like"/>
    <property type="match status" value="1"/>
</dbReference>
<dbReference type="PROSITE" id="PS50234">
    <property type="entry name" value="VWFA"/>
    <property type="match status" value="1"/>
</dbReference>
<protein>
    <recommendedName>
        <fullName evidence="6">Protein kinase domain-containing protein</fullName>
    </recommendedName>
</protein>
<dbReference type="Proteomes" id="UP000572817">
    <property type="component" value="Unassembled WGS sequence"/>
</dbReference>
<evidence type="ECO:0000313" key="5">
    <source>
        <dbReference type="Proteomes" id="UP000572817"/>
    </source>
</evidence>